<gene>
    <name evidence="2" type="ORF">DN53_12990</name>
</gene>
<keyword evidence="3" id="KW-1185">Reference proteome</keyword>
<protein>
    <recommendedName>
        <fullName evidence="1">Peptidase C45 hydrolase domain-containing protein</fullName>
    </recommendedName>
</protein>
<proteinExistence type="predicted"/>
<dbReference type="Gene3D" id="3.60.60.10">
    <property type="entry name" value="Penicillin V Acylase, Chain A"/>
    <property type="match status" value="1"/>
</dbReference>
<reference evidence="2 3" key="1">
    <citation type="submission" date="2014-04" db="EMBL/GenBank/DDBJ databases">
        <title>Whole genome of Muricauda olearia.</title>
        <authorList>
            <person name="Zhang X.-H."/>
            <person name="Tang K."/>
        </authorList>
    </citation>
    <scope>NUCLEOTIDE SEQUENCE [LARGE SCALE GENOMIC DNA]</scope>
    <source>
        <strain evidence="2 3">Th120</strain>
    </source>
</reference>
<dbReference type="AlphaFoldDB" id="A0A444VM10"/>
<accession>A0A444VM10</accession>
<organism evidence="2 3">
    <name type="scientific">Flagellimonas olearia</name>
    <dbReference type="NCBI Taxonomy" id="552546"/>
    <lineage>
        <taxon>Bacteria</taxon>
        <taxon>Pseudomonadati</taxon>
        <taxon>Bacteroidota</taxon>
        <taxon>Flavobacteriia</taxon>
        <taxon>Flavobacteriales</taxon>
        <taxon>Flavobacteriaceae</taxon>
        <taxon>Flagellimonas</taxon>
    </lineage>
</organism>
<comment type="caution">
    <text evidence="2">The sequence shown here is derived from an EMBL/GenBank/DDBJ whole genome shotgun (WGS) entry which is preliminary data.</text>
</comment>
<evidence type="ECO:0000259" key="1">
    <source>
        <dbReference type="Pfam" id="PF03417"/>
    </source>
</evidence>
<dbReference type="InterPro" id="IPR029055">
    <property type="entry name" value="Ntn_hydrolases_N"/>
</dbReference>
<dbReference type="EMBL" id="JJMP01000004">
    <property type="protein sequence ID" value="RYC51740.1"/>
    <property type="molecule type" value="Genomic_DNA"/>
</dbReference>
<evidence type="ECO:0000313" key="3">
    <source>
        <dbReference type="Proteomes" id="UP000290261"/>
    </source>
</evidence>
<dbReference type="Proteomes" id="UP000290261">
    <property type="component" value="Unassembled WGS sequence"/>
</dbReference>
<evidence type="ECO:0000313" key="2">
    <source>
        <dbReference type="EMBL" id="RYC51740.1"/>
    </source>
</evidence>
<dbReference type="InterPro" id="IPR005079">
    <property type="entry name" value="Peptidase_C45_hydrolase"/>
</dbReference>
<feature type="domain" description="Peptidase C45 hydrolase" evidence="1">
    <location>
        <begin position="16"/>
        <end position="146"/>
    </location>
</feature>
<name>A0A444VM10_9FLAO</name>
<dbReference type="SUPFAM" id="SSF56235">
    <property type="entry name" value="N-terminal nucleophile aminohydrolases (Ntn hydrolases)"/>
    <property type="match status" value="1"/>
</dbReference>
<dbReference type="Pfam" id="PF03417">
    <property type="entry name" value="AAT"/>
    <property type="match status" value="1"/>
</dbReference>
<sequence length="410" mass="47514">MIHQTIIACSIFTCSKNGHVLVGANEDEYTSYHNMWFVPATKEKYGAVFFGKNNMQAQAGMNEYGLFFDFAAIPKIELENQKIDFLGMTEILVSCKNVDEALVLLEKHKFAAPASQMLMADASGKSVIVNAETIVPKTGNYQITTNFNICDLKDEKYDCLRYDKIDRTLSGANDISVSLFRDILDDVHQEGSLSTQYSNVYDLKNLKIYINWFHNYRETVTIDLKKELKKGFRIENLGSFFKQKNFAELTFERADKNYFYNLIINKIEKNGVDEGLKLFEQLVNAHPDKADKIKEDLNWVPYSLISKARIAYDNQPFDYYYVSFLNNHRTIWKSKNERLFQSLKILDYIKKNDLTDNDFHFHESLGYINMVLDNKEESIENYEKAIVAAKDGSWEKIRATNTLNKIKNTK</sequence>